<evidence type="ECO:0000256" key="3">
    <source>
        <dbReference type="ARBA" id="ARBA00023125"/>
    </source>
</evidence>
<dbReference type="InterPro" id="IPR036388">
    <property type="entry name" value="WH-like_DNA-bd_sf"/>
</dbReference>
<proteinExistence type="predicted"/>
<keyword evidence="1" id="KW-0805">Transcription regulation</keyword>
<dbReference type="Pfam" id="PF04542">
    <property type="entry name" value="Sigma70_r2"/>
    <property type="match status" value="1"/>
</dbReference>
<name>A0ABT6SVD1_9ACTN</name>
<dbReference type="EMBL" id="JASCIS010000011">
    <property type="protein sequence ID" value="MDI3419568.1"/>
    <property type="molecule type" value="Genomic_DNA"/>
</dbReference>
<keyword evidence="2" id="KW-0731">Sigma factor</keyword>
<evidence type="ECO:0000259" key="6">
    <source>
        <dbReference type="PROSITE" id="PS00715"/>
    </source>
</evidence>
<evidence type="ECO:0000256" key="1">
    <source>
        <dbReference type="ARBA" id="ARBA00023015"/>
    </source>
</evidence>
<dbReference type="NCBIfam" id="TIGR02980">
    <property type="entry name" value="SigBFG"/>
    <property type="match status" value="1"/>
</dbReference>
<dbReference type="PANTHER" id="PTHR30385:SF4">
    <property type="entry name" value="RNA POLYMERASE SIGMA-E FACTOR"/>
    <property type="match status" value="1"/>
</dbReference>
<dbReference type="SUPFAM" id="SSF88946">
    <property type="entry name" value="Sigma2 domain of RNA polymerase sigma factors"/>
    <property type="match status" value="1"/>
</dbReference>
<reference evidence="7 8" key="1">
    <citation type="submission" date="2023-05" db="EMBL/GenBank/DDBJ databases">
        <title>Draft genome sequence of Streptomyces sp. B-S-A12 isolated from a cave soil in Thailand.</title>
        <authorList>
            <person name="Chamroensaksri N."/>
            <person name="Muangham S."/>
        </authorList>
    </citation>
    <scope>NUCLEOTIDE SEQUENCE [LARGE SCALE GENOMIC DNA]</scope>
    <source>
        <strain evidence="7 8">B-S-A12</strain>
    </source>
</reference>
<keyword evidence="3" id="KW-0238">DNA-binding</keyword>
<dbReference type="InterPro" id="IPR007627">
    <property type="entry name" value="RNA_pol_sigma70_r2"/>
</dbReference>
<protein>
    <submittedName>
        <fullName evidence="7">SigB/SigF/SigG family RNA polymerase sigma factor</fullName>
    </submittedName>
</protein>
<dbReference type="PANTHER" id="PTHR30385">
    <property type="entry name" value="SIGMA FACTOR F FLAGELLAR"/>
    <property type="match status" value="1"/>
</dbReference>
<sequence>MATQVSHTSTPTAPHAERHTAGPGSPAELPGRHDLPSPSDTARLPAEEIRRLSKTLFARLDELEEGTEAHAYVRNSLVELNLNLVHYAARRMRPQAESWDDVIQVGTIGLIKAINRFELHRGVEFPSYALPTVMGEIKRFFRDTSWSVRVPRPLQELHFDLARATTALEQAHGHPPTRAQLAAHLGRTEAEVAEGQAVARSYLPASLDLPVDGADSDDTLADHLGYHDPDLARVEAVHVLKPLIAALPERERRILALRFVGDRTQREIGEELDISQMHVSRILTRTLGRLRAELDTKR</sequence>
<feature type="domain" description="RNA polymerase sigma-70" evidence="6">
    <location>
        <begin position="101"/>
        <end position="114"/>
    </location>
</feature>
<dbReference type="PRINTS" id="PR00046">
    <property type="entry name" value="SIGMA70FCT"/>
</dbReference>
<evidence type="ECO:0000256" key="5">
    <source>
        <dbReference type="SAM" id="MobiDB-lite"/>
    </source>
</evidence>
<dbReference type="PROSITE" id="PS00715">
    <property type="entry name" value="SIGMA70_1"/>
    <property type="match status" value="1"/>
</dbReference>
<dbReference type="Pfam" id="PF04545">
    <property type="entry name" value="Sigma70_r4"/>
    <property type="match status" value="1"/>
</dbReference>
<dbReference type="InterPro" id="IPR013325">
    <property type="entry name" value="RNA_pol_sigma_r2"/>
</dbReference>
<dbReference type="CDD" id="cd06171">
    <property type="entry name" value="Sigma70_r4"/>
    <property type="match status" value="1"/>
</dbReference>
<evidence type="ECO:0000256" key="4">
    <source>
        <dbReference type="ARBA" id="ARBA00023163"/>
    </source>
</evidence>
<feature type="compositionally biased region" description="Polar residues" evidence="5">
    <location>
        <begin position="1"/>
        <end position="12"/>
    </location>
</feature>
<keyword evidence="8" id="KW-1185">Reference proteome</keyword>
<dbReference type="Pfam" id="PF04539">
    <property type="entry name" value="Sigma70_r3"/>
    <property type="match status" value="1"/>
</dbReference>
<dbReference type="Gene3D" id="1.10.10.10">
    <property type="entry name" value="Winged helix-like DNA-binding domain superfamily/Winged helix DNA-binding domain"/>
    <property type="match status" value="2"/>
</dbReference>
<dbReference type="InterPro" id="IPR007624">
    <property type="entry name" value="RNA_pol_sigma70_r3"/>
</dbReference>
<dbReference type="NCBIfam" id="TIGR02937">
    <property type="entry name" value="sigma70-ECF"/>
    <property type="match status" value="1"/>
</dbReference>
<gene>
    <name evidence="7" type="ORF">QIT00_13530</name>
</gene>
<dbReference type="Gene3D" id="1.20.120.1810">
    <property type="match status" value="1"/>
</dbReference>
<dbReference type="Proteomes" id="UP001237105">
    <property type="component" value="Unassembled WGS sequence"/>
</dbReference>
<keyword evidence="4" id="KW-0804">Transcription</keyword>
<dbReference type="SUPFAM" id="SSF88659">
    <property type="entry name" value="Sigma3 and sigma4 domains of RNA polymerase sigma factors"/>
    <property type="match status" value="2"/>
</dbReference>
<dbReference type="InterPro" id="IPR000943">
    <property type="entry name" value="RNA_pol_sigma70"/>
</dbReference>
<feature type="region of interest" description="Disordered" evidence="5">
    <location>
        <begin position="1"/>
        <end position="44"/>
    </location>
</feature>
<dbReference type="RefSeq" id="WP_282535479.1">
    <property type="nucleotide sequence ID" value="NZ_JASCIS010000011.1"/>
</dbReference>
<evidence type="ECO:0000313" key="7">
    <source>
        <dbReference type="EMBL" id="MDI3419568.1"/>
    </source>
</evidence>
<dbReference type="InterPro" id="IPR007630">
    <property type="entry name" value="RNA_pol_sigma70_r4"/>
</dbReference>
<dbReference type="InterPro" id="IPR014322">
    <property type="entry name" value="RNA_pol_sigma-B/F/G"/>
</dbReference>
<dbReference type="InterPro" id="IPR013324">
    <property type="entry name" value="RNA_pol_sigma_r3/r4-like"/>
</dbReference>
<comment type="caution">
    <text evidence="7">The sequence shown here is derived from an EMBL/GenBank/DDBJ whole genome shotgun (WGS) entry which is preliminary data.</text>
</comment>
<evidence type="ECO:0000313" key="8">
    <source>
        <dbReference type="Proteomes" id="UP001237105"/>
    </source>
</evidence>
<accession>A0ABT6SVD1</accession>
<evidence type="ECO:0000256" key="2">
    <source>
        <dbReference type="ARBA" id="ARBA00023082"/>
    </source>
</evidence>
<dbReference type="InterPro" id="IPR014284">
    <property type="entry name" value="RNA_pol_sigma-70_dom"/>
</dbReference>
<organism evidence="7 8">
    <name type="scientific">Streptomyces luteolus</name>
    <dbReference type="NCBI Taxonomy" id="3043615"/>
    <lineage>
        <taxon>Bacteria</taxon>
        <taxon>Bacillati</taxon>
        <taxon>Actinomycetota</taxon>
        <taxon>Actinomycetes</taxon>
        <taxon>Kitasatosporales</taxon>
        <taxon>Streptomycetaceae</taxon>
        <taxon>Streptomyces</taxon>
    </lineage>
</organism>